<name>A0A671PFW1_9TELE</name>
<feature type="compositionally biased region" description="Low complexity" evidence="17">
    <location>
        <begin position="771"/>
        <end position="780"/>
    </location>
</feature>
<dbReference type="Pfam" id="PF12932">
    <property type="entry name" value="Sec16"/>
    <property type="match status" value="1"/>
</dbReference>
<keyword evidence="8" id="KW-0963">Cytoplasm</keyword>
<dbReference type="Pfam" id="PF12931">
    <property type="entry name" value="TPR_Sec16"/>
    <property type="match status" value="1"/>
</dbReference>
<feature type="compositionally biased region" description="Polar residues" evidence="17">
    <location>
        <begin position="233"/>
        <end position="269"/>
    </location>
</feature>
<dbReference type="GO" id="GO:0007030">
    <property type="term" value="P:Golgi organization"/>
    <property type="evidence" value="ECO:0007669"/>
    <property type="project" value="TreeGrafter"/>
</dbReference>
<keyword evidence="18" id="KW-0812">Transmembrane</keyword>
<feature type="domain" description="Sec16 central conserved" evidence="20">
    <location>
        <begin position="815"/>
        <end position="912"/>
    </location>
</feature>
<keyword evidence="14 16" id="KW-0333">Golgi apparatus</keyword>
<dbReference type="GO" id="GO:0070971">
    <property type="term" value="C:endoplasmic reticulum exit site"/>
    <property type="evidence" value="ECO:0007669"/>
    <property type="project" value="UniProtKB-ARBA"/>
</dbReference>
<dbReference type="CDD" id="cd09233">
    <property type="entry name" value="ACE1-Sec16-like"/>
    <property type="match status" value="1"/>
</dbReference>
<keyword evidence="13 16" id="KW-0653">Protein transport</keyword>
<evidence type="ECO:0000256" key="7">
    <source>
        <dbReference type="ARBA" id="ARBA00022448"/>
    </source>
</evidence>
<evidence type="ECO:0000256" key="16">
    <source>
        <dbReference type="RuleBase" id="RU364101"/>
    </source>
</evidence>
<evidence type="ECO:0000256" key="9">
    <source>
        <dbReference type="ARBA" id="ARBA00022553"/>
    </source>
</evidence>
<evidence type="ECO:0000313" key="21">
    <source>
        <dbReference type="Ensembl" id="ENSSANP00000056370.1"/>
    </source>
</evidence>
<feature type="region of interest" description="Disordered" evidence="17">
    <location>
        <begin position="590"/>
        <end position="629"/>
    </location>
</feature>
<dbReference type="PANTHER" id="PTHR13402">
    <property type="entry name" value="RGPR-RELATED"/>
    <property type="match status" value="1"/>
</dbReference>
<dbReference type="PANTHER" id="PTHR13402:SF13">
    <property type="entry name" value="PROTEIN TRANSPORT PROTEIN SEC16A"/>
    <property type="match status" value="1"/>
</dbReference>
<dbReference type="InterPro" id="IPR024298">
    <property type="entry name" value="Sec16_Sec23-bd"/>
</dbReference>
<evidence type="ECO:0000256" key="4">
    <source>
        <dbReference type="ARBA" id="ARBA00004524"/>
    </source>
</evidence>
<evidence type="ECO:0000256" key="8">
    <source>
        <dbReference type="ARBA" id="ARBA00022490"/>
    </source>
</evidence>
<dbReference type="GO" id="GO:0016192">
    <property type="term" value="P:vesicle-mediated transport"/>
    <property type="evidence" value="ECO:0007669"/>
    <property type="project" value="UniProtKB-KW"/>
</dbReference>
<dbReference type="Ensembl" id="ENSSANT00000059986.1">
    <property type="protein sequence ID" value="ENSSANP00000056370.1"/>
    <property type="gene ID" value="ENSSANG00000028214.1"/>
</dbReference>
<comment type="subcellular location">
    <subcellularLocation>
        <location evidence="3">Cytoplasm</location>
        <location evidence="3">Cytosol</location>
    </subcellularLocation>
    <subcellularLocation>
        <location evidence="5">Cytoplasm</location>
        <location evidence="5">Perinuclear region</location>
    </subcellularLocation>
    <subcellularLocation>
        <location evidence="2">Endoplasmic reticulum membrane</location>
        <topology evidence="2">Peripheral membrane protein</topology>
    </subcellularLocation>
    <subcellularLocation>
        <location evidence="1">Golgi apparatus membrane</location>
        <topology evidence="1">Peripheral membrane protein</topology>
    </subcellularLocation>
    <subcellularLocation>
        <location evidence="4">Microsome membrane</location>
    </subcellularLocation>
</comment>
<protein>
    <recommendedName>
        <fullName evidence="16">Protein transport protein sec16</fullName>
    </recommendedName>
</protein>
<feature type="compositionally biased region" description="Low complexity" evidence="17">
    <location>
        <begin position="171"/>
        <end position="180"/>
    </location>
</feature>
<evidence type="ECO:0000256" key="5">
    <source>
        <dbReference type="ARBA" id="ARBA00004556"/>
    </source>
</evidence>
<evidence type="ECO:0000256" key="6">
    <source>
        <dbReference type="ARBA" id="ARBA00005927"/>
    </source>
</evidence>
<keyword evidence="7 16" id="KW-0813">Transport</keyword>
<evidence type="ECO:0000256" key="15">
    <source>
        <dbReference type="ARBA" id="ARBA00023136"/>
    </source>
</evidence>
<dbReference type="GO" id="GO:0000139">
    <property type="term" value="C:Golgi membrane"/>
    <property type="evidence" value="ECO:0007669"/>
    <property type="project" value="UniProtKB-SubCell"/>
</dbReference>
<dbReference type="GO" id="GO:0015031">
    <property type="term" value="P:protein transport"/>
    <property type="evidence" value="ECO:0007669"/>
    <property type="project" value="UniProtKB-KW"/>
</dbReference>
<evidence type="ECO:0000256" key="1">
    <source>
        <dbReference type="ARBA" id="ARBA00004395"/>
    </source>
</evidence>
<feature type="compositionally biased region" description="Low complexity" evidence="17">
    <location>
        <begin position="397"/>
        <end position="411"/>
    </location>
</feature>
<evidence type="ECO:0000259" key="20">
    <source>
        <dbReference type="Pfam" id="PF12932"/>
    </source>
</evidence>
<feature type="compositionally biased region" description="Polar residues" evidence="17">
    <location>
        <begin position="68"/>
        <end position="77"/>
    </location>
</feature>
<keyword evidence="10 16" id="KW-0256">Endoplasmic reticulum</keyword>
<evidence type="ECO:0000256" key="12">
    <source>
        <dbReference type="ARBA" id="ARBA00022892"/>
    </source>
</evidence>
<feature type="region of interest" description="Disordered" evidence="17">
    <location>
        <begin position="667"/>
        <end position="708"/>
    </location>
</feature>
<evidence type="ECO:0000256" key="2">
    <source>
        <dbReference type="ARBA" id="ARBA00004406"/>
    </source>
</evidence>
<dbReference type="Proteomes" id="UP000472260">
    <property type="component" value="Unassembled WGS sequence"/>
</dbReference>
<feature type="region of interest" description="Disordered" evidence="17">
    <location>
        <begin position="434"/>
        <end position="482"/>
    </location>
</feature>
<evidence type="ECO:0000256" key="18">
    <source>
        <dbReference type="SAM" id="Phobius"/>
    </source>
</evidence>
<dbReference type="FunFam" id="1.25.40.1030:FF:000002">
    <property type="entry name" value="Protein transport protein sec16"/>
    <property type="match status" value="1"/>
</dbReference>
<dbReference type="InterPro" id="IPR024340">
    <property type="entry name" value="Sec16_CCD"/>
</dbReference>
<dbReference type="GO" id="GO:0012507">
    <property type="term" value="C:ER to Golgi transport vesicle membrane"/>
    <property type="evidence" value="ECO:0007669"/>
    <property type="project" value="TreeGrafter"/>
</dbReference>
<comment type="similarity">
    <text evidence="6 16">Belongs to the SEC16 family.</text>
</comment>
<dbReference type="GO" id="GO:0051668">
    <property type="term" value="P:localization within membrane"/>
    <property type="evidence" value="ECO:0007669"/>
    <property type="project" value="UniProtKB-ARBA"/>
</dbReference>
<keyword evidence="9" id="KW-0597">Phosphoprotein</keyword>
<evidence type="ECO:0000256" key="10">
    <source>
        <dbReference type="ARBA" id="ARBA00022824"/>
    </source>
</evidence>
<accession>A0A671PFW1</accession>
<feature type="compositionally biased region" description="Pro residues" evidence="17">
    <location>
        <begin position="1"/>
        <end position="20"/>
    </location>
</feature>
<dbReference type="GO" id="GO:0048471">
    <property type="term" value="C:perinuclear region of cytoplasm"/>
    <property type="evidence" value="ECO:0007669"/>
    <property type="project" value="UniProtKB-SubCell"/>
</dbReference>
<evidence type="ECO:0000256" key="13">
    <source>
        <dbReference type="ARBA" id="ARBA00022927"/>
    </source>
</evidence>
<sequence>MQPPPRTAPPGASGPPPPSGGPNAFRRTRPHKHGAAAAMTPAAPPTQPVTDPFAFGRQSFSPMAGGSQVPTTNSNPLHMQGPPLPVFNPATPPQGPPPGAAQAASPGPPPRIFTPQPVLPGPAPNSNPPPVEPGYFNSQEPMPYIAQLPNPASSFSSGSSHPPFTAPTPPVQSQTPFQSQPTPPLPSHWVPDHRSRPPSVQNYFQPTSDLPSQPFQAQAPPPVPSSHTAPPLTQFQNQGQSAQSNVTGPAPTQQLNSHFPAQNYFSQSGGPLEPWFNQNPQDPSQRACPVSYSEVPSDSGTLSMFFRGNDVENEETLSGEGRVNGIHHPFHSTTEFPGPYLNDTGNIRAGAGPCDSVENQECVPNQEVLPSEPPPSHAFEGGPNLETPDTGPRLARSASVSSSYSNVSHSSGHVPQSGSHIPLRQQGVVGTFIQQESPRPPDNPALHPSTGGYFEQIDSNPAAEASPTFPTPNPPKPVGVFQASANSSFEPVRSHGVGVRPAEVDRARMVMEKGGRDMQPGNLEQPPDNLETIYLQERRPSSRAQGARCPIESPATTLWAQNDTASLGTNILLAPAAPSLAATFVPAHPSEVVQPPEDGPLDLHPANPDPQPPSENLEIPPDSTPQTSVGYASLLVTSPPVEALNQPVSIAPPSSLVSSQNLLQPFNQTSPQETATPVHPHPQSSVTNQMPQNSPPTNQPQPLFSQTPVNFSTSSTQFFMVMVARGREGYDDPWRYYPGYDSSFDDDYRRRDPYADDFDRRSVHSERSAHSVHSSHSQHSSFSSRSQQVCVCVCVCVSPPRPLTPEKFSIPHRCARFGPAGQLILVQPNLPSAGQPTLVEIHSMEMILQDYPEQSEMRSFPGPLVKEETHKVDVIKFAQNKAQVCLRNDDLIDKDSAYLIWEFIVLLCRQNGTVVGTDIADLLLKEHRSVWLPGKSPNEANLIDFNNEAIEHAEEEEAGPISLLSDTFMGVPENVGKETERFRELLLFGRKKDALESAMKNGLWGHALLLASKMDNRTHARVMTRFANSLPINDPLQTVYQLMSGRMPAAATCCGDEKWGDWRPHLAMVLSNLTHTLDLDTRTISTMGDTLASKSLVDAAHFCYLMAQVGFGVYTKKSTKMVLIGSNHSLPFLKFCSSEAIQRTESYEYAQSLSSQPLSLPNFQVFKFIYACRLAETGFCAQAFHYCEVISRTLLSLPEYFSPVFISQLIQMSLRLRFFDPQLKERPEQELFIEPDWLLDLRQLDGQIKVCLFSFIHKSSCHGGWLTWLYPKRKGEAHLPDDKNKSIVWDEKKQKWVNLDEPEEESKPPPPPPTGFPKAPMGGMRPPGVGGPAGRPPVNMFSRRAGTKSRYVDVLNPGRGGSKPAAAVPPPADLFAPLAPMAMPANLFTPAAGVYVYVSVLMYITLSRSSSMSSLSREVSQHLNQVLSAGSYLKHTHMHTFSRHCSNKTTVLSKSRAHMLSARF</sequence>
<dbReference type="GO" id="GO:0005829">
    <property type="term" value="C:cytosol"/>
    <property type="evidence" value="ECO:0007669"/>
    <property type="project" value="UniProtKB-SubCell"/>
</dbReference>
<reference evidence="21" key="2">
    <citation type="submission" date="2025-09" db="UniProtKB">
        <authorList>
            <consortium name="Ensembl"/>
        </authorList>
    </citation>
    <scope>IDENTIFICATION</scope>
</reference>
<feature type="compositionally biased region" description="Pro residues" evidence="17">
    <location>
        <begin position="82"/>
        <end position="99"/>
    </location>
</feature>
<reference evidence="21" key="1">
    <citation type="submission" date="2025-08" db="UniProtKB">
        <authorList>
            <consortium name="Ensembl"/>
        </authorList>
    </citation>
    <scope>IDENTIFICATION</scope>
</reference>
<feature type="region of interest" description="Disordered" evidence="17">
    <location>
        <begin position="1"/>
        <end position="295"/>
    </location>
</feature>
<organism evidence="21 22">
    <name type="scientific">Sinocyclocheilus anshuiensis</name>
    <dbReference type="NCBI Taxonomy" id="1608454"/>
    <lineage>
        <taxon>Eukaryota</taxon>
        <taxon>Metazoa</taxon>
        <taxon>Chordata</taxon>
        <taxon>Craniata</taxon>
        <taxon>Vertebrata</taxon>
        <taxon>Euteleostomi</taxon>
        <taxon>Actinopterygii</taxon>
        <taxon>Neopterygii</taxon>
        <taxon>Teleostei</taxon>
        <taxon>Ostariophysi</taxon>
        <taxon>Cypriniformes</taxon>
        <taxon>Cyprinidae</taxon>
        <taxon>Cyprininae</taxon>
        <taxon>Sinocyclocheilus</taxon>
    </lineage>
</organism>
<keyword evidence="15 16" id="KW-0472">Membrane</keyword>
<feature type="domain" description="Sec16 Sec23-binding" evidence="19">
    <location>
        <begin position="983"/>
        <end position="1217"/>
    </location>
</feature>
<dbReference type="GO" id="GO:0007029">
    <property type="term" value="P:endoplasmic reticulum organization"/>
    <property type="evidence" value="ECO:0007669"/>
    <property type="project" value="UniProtKB-ARBA"/>
</dbReference>
<feature type="region of interest" description="Disordered" evidence="17">
    <location>
        <begin position="367"/>
        <end position="421"/>
    </location>
</feature>
<feature type="compositionally biased region" description="Pro residues" evidence="17">
    <location>
        <begin position="106"/>
        <end position="132"/>
    </location>
</feature>
<evidence type="ECO:0000256" key="3">
    <source>
        <dbReference type="ARBA" id="ARBA00004514"/>
    </source>
</evidence>
<dbReference type="GO" id="GO:0005789">
    <property type="term" value="C:endoplasmic reticulum membrane"/>
    <property type="evidence" value="ECO:0007669"/>
    <property type="project" value="UniProtKB-SubCell"/>
</dbReference>
<proteinExistence type="inferred from homology"/>
<comment type="subunit">
    <text evidence="16">SEC16A and SEC16B are each present in multiple copies in a heteromeric complex.</text>
</comment>
<feature type="compositionally biased region" description="Basic and acidic residues" evidence="17">
    <location>
        <begin position="760"/>
        <end position="769"/>
    </location>
</feature>
<evidence type="ECO:0000313" key="22">
    <source>
        <dbReference type="Proteomes" id="UP000472260"/>
    </source>
</evidence>
<feature type="transmembrane region" description="Helical" evidence="18">
    <location>
        <begin position="1387"/>
        <end position="1406"/>
    </location>
</feature>
<keyword evidence="18" id="KW-1133">Transmembrane helix</keyword>
<feature type="region of interest" description="Disordered" evidence="17">
    <location>
        <begin position="1298"/>
        <end position="1333"/>
    </location>
</feature>
<feature type="compositionally biased region" description="Polar residues" evidence="17">
    <location>
        <begin position="198"/>
        <end position="210"/>
    </location>
</feature>
<evidence type="ECO:0000259" key="19">
    <source>
        <dbReference type="Pfam" id="PF12931"/>
    </source>
</evidence>
<dbReference type="GO" id="GO:0070973">
    <property type="term" value="P:protein localization to endoplasmic reticulum exit site"/>
    <property type="evidence" value="ECO:0007669"/>
    <property type="project" value="TreeGrafter"/>
</dbReference>
<comment type="function">
    <text evidence="16">Plays a role in the organization of the endoplasmic reticulum exit sites (ERES), also known as transitional endoplasmic reticulum (tER). Required for secretory cargo traffic from the endoplasmic reticulum to the Golgi apparatus.</text>
</comment>
<keyword evidence="11" id="KW-0492">Microsome</keyword>
<evidence type="ECO:0000256" key="17">
    <source>
        <dbReference type="SAM" id="MobiDB-lite"/>
    </source>
</evidence>
<keyword evidence="22" id="KW-1185">Reference proteome</keyword>
<dbReference type="Gene3D" id="1.25.40.1030">
    <property type="match status" value="1"/>
</dbReference>
<keyword evidence="12 16" id="KW-0931">ER-Golgi transport</keyword>
<evidence type="ECO:0000256" key="14">
    <source>
        <dbReference type="ARBA" id="ARBA00023034"/>
    </source>
</evidence>
<evidence type="ECO:0000256" key="11">
    <source>
        <dbReference type="ARBA" id="ARBA00022848"/>
    </source>
</evidence>
<feature type="region of interest" description="Disordered" evidence="17">
    <location>
        <begin position="760"/>
        <end position="780"/>
    </location>
</feature>